<dbReference type="PANTHER" id="PTHR42928:SF5">
    <property type="entry name" value="BLR1237 PROTEIN"/>
    <property type="match status" value="1"/>
</dbReference>
<keyword evidence="2" id="KW-0732">Signal</keyword>
<organism evidence="3 4">
    <name type="scientific">Zwartia hollandica</name>
    <dbReference type="NCBI Taxonomy" id="324606"/>
    <lineage>
        <taxon>Bacteria</taxon>
        <taxon>Pseudomonadati</taxon>
        <taxon>Pseudomonadota</taxon>
        <taxon>Betaproteobacteria</taxon>
        <taxon>Burkholderiales</taxon>
        <taxon>Alcaligenaceae</taxon>
        <taxon>Zwartia</taxon>
    </lineage>
</organism>
<sequence>MPNLQQRCLTLAILITVWLVSGASAHAQNAYPQKPIKIIVPVAAGGGTDFVARVVGQKLGETLSTPVIIENKPGGGGNVGVDIAAKSEPDGYTLVMPITSFPVNPGLYRKLPFDTQKDFAPITLVASAPLLLVINAQLPVQSLADLIKLAKDKPGALNYATSGVGTTSHLAAELFKFTSGLDIVNVPYKGGGPAVTDLIAGSVQMYFSTVPAALPQVKAGKIRSLAVTSSKRVPSLSDVPTVAEAGLPGYEVVGWFGLFAPAKTPAAIVERLNVEVVKILQMPDVREKIEAHGLLPGGGTSKELGVFLDTEIKKWTHLIQAANITQQ</sequence>
<evidence type="ECO:0000313" key="3">
    <source>
        <dbReference type="EMBL" id="MBZ1350513.1"/>
    </source>
</evidence>
<dbReference type="Proteomes" id="UP000739565">
    <property type="component" value="Unassembled WGS sequence"/>
</dbReference>
<dbReference type="EMBL" id="JAHXRI010000006">
    <property type="protein sequence ID" value="MBZ1350513.1"/>
    <property type="molecule type" value="Genomic_DNA"/>
</dbReference>
<comment type="caution">
    <text evidence="3">The sequence shown here is derived from an EMBL/GenBank/DDBJ whole genome shotgun (WGS) entry which is preliminary data.</text>
</comment>
<dbReference type="InterPro" id="IPR042100">
    <property type="entry name" value="Bug_dom1"/>
</dbReference>
<reference evidence="3" key="1">
    <citation type="submission" date="2021-07" db="EMBL/GenBank/DDBJ databases">
        <title>New genus and species of the family Alcaligenaceae.</title>
        <authorList>
            <person name="Hahn M.W."/>
        </authorList>
    </citation>
    <scope>NUCLEOTIDE SEQUENCE</scope>
    <source>
        <strain evidence="3">LF4-65</strain>
    </source>
</reference>
<dbReference type="AlphaFoldDB" id="A0A953NA47"/>
<evidence type="ECO:0000256" key="2">
    <source>
        <dbReference type="SAM" id="SignalP"/>
    </source>
</evidence>
<comment type="similarity">
    <text evidence="1">Belongs to the UPF0065 (bug) family.</text>
</comment>
<feature type="chain" id="PRO_5037784508" evidence="2">
    <location>
        <begin position="28"/>
        <end position="327"/>
    </location>
</feature>
<protein>
    <submittedName>
        <fullName evidence="3">Tripartite tricarboxylate transporter substrate binding protein</fullName>
    </submittedName>
</protein>
<dbReference type="PIRSF" id="PIRSF017082">
    <property type="entry name" value="YflP"/>
    <property type="match status" value="1"/>
</dbReference>
<dbReference type="PANTHER" id="PTHR42928">
    <property type="entry name" value="TRICARBOXYLATE-BINDING PROTEIN"/>
    <property type="match status" value="1"/>
</dbReference>
<evidence type="ECO:0000313" key="4">
    <source>
        <dbReference type="Proteomes" id="UP000739565"/>
    </source>
</evidence>
<dbReference type="Gene3D" id="3.40.190.10">
    <property type="entry name" value="Periplasmic binding protein-like II"/>
    <property type="match status" value="1"/>
</dbReference>
<proteinExistence type="inferred from homology"/>
<dbReference type="SUPFAM" id="SSF53850">
    <property type="entry name" value="Periplasmic binding protein-like II"/>
    <property type="match status" value="1"/>
</dbReference>
<name>A0A953NA47_9BURK</name>
<dbReference type="CDD" id="cd13578">
    <property type="entry name" value="PBP2_Bug27"/>
    <property type="match status" value="1"/>
</dbReference>
<dbReference type="RefSeq" id="WP_259660889.1">
    <property type="nucleotide sequence ID" value="NZ_JAHXRI010000006.1"/>
</dbReference>
<dbReference type="Gene3D" id="3.40.190.150">
    <property type="entry name" value="Bordetella uptake gene, domain 1"/>
    <property type="match status" value="1"/>
</dbReference>
<feature type="signal peptide" evidence="2">
    <location>
        <begin position="1"/>
        <end position="27"/>
    </location>
</feature>
<keyword evidence="4" id="KW-1185">Reference proteome</keyword>
<accession>A0A953NA47</accession>
<dbReference type="Pfam" id="PF03401">
    <property type="entry name" value="TctC"/>
    <property type="match status" value="1"/>
</dbReference>
<gene>
    <name evidence="3" type="ORF">KZZ10_07620</name>
</gene>
<dbReference type="InterPro" id="IPR005064">
    <property type="entry name" value="BUG"/>
</dbReference>
<evidence type="ECO:0000256" key="1">
    <source>
        <dbReference type="ARBA" id="ARBA00006987"/>
    </source>
</evidence>